<dbReference type="AlphaFoldDB" id="A0A2R4BLI1"/>
<dbReference type="Proteomes" id="UP000241885">
    <property type="component" value="Chromosome"/>
</dbReference>
<feature type="compositionally biased region" description="Basic residues" evidence="1">
    <location>
        <begin position="1"/>
        <end position="11"/>
    </location>
</feature>
<dbReference type="KEGG" id="tak:Tharo_1249"/>
<gene>
    <name evidence="2" type="ORF">Tharo_1249</name>
</gene>
<sequence>MALEVRRRRGRAGSTRATPSAKATGGQGYSWSNIETIYAVYVTYRCIR</sequence>
<feature type="region of interest" description="Disordered" evidence="1">
    <location>
        <begin position="1"/>
        <end position="27"/>
    </location>
</feature>
<protein>
    <submittedName>
        <fullName evidence="2">Uncharacterized protein</fullName>
    </submittedName>
</protein>
<evidence type="ECO:0000313" key="3">
    <source>
        <dbReference type="Proteomes" id="UP000241885"/>
    </source>
</evidence>
<organism evidence="2 3">
    <name type="scientific">Thauera aromatica K172</name>
    <dbReference type="NCBI Taxonomy" id="44139"/>
    <lineage>
        <taxon>Bacteria</taxon>
        <taxon>Pseudomonadati</taxon>
        <taxon>Pseudomonadota</taxon>
        <taxon>Betaproteobacteria</taxon>
        <taxon>Rhodocyclales</taxon>
        <taxon>Zoogloeaceae</taxon>
        <taxon>Thauera</taxon>
    </lineage>
</organism>
<name>A0A2R4BLI1_THAAR</name>
<proteinExistence type="predicted"/>
<dbReference type="EMBL" id="CP028339">
    <property type="protein sequence ID" value="AVR88177.1"/>
    <property type="molecule type" value="Genomic_DNA"/>
</dbReference>
<evidence type="ECO:0000313" key="2">
    <source>
        <dbReference type="EMBL" id="AVR88177.1"/>
    </source>
</evidence>
<evidence type="ECO:0000256" key="1">
    <source>
        <dbReference type="SAM" id="MobiDB-lite"/>
    </source>
</evidence>
<keyword evidence="3" id="KW-1185">Reference proteome</keyword>
<reference evidence="2 3" key="1">
    <citation type="submission" date="2018-03" db="EMBL/GenBank/DDBJ databases">
        <title>Complete genome sequence of Thauera aromatica, a model organism for studying aromatic compound degradation under denitrifying conditions.</title>
        <authorList>
            <person name="Lo H.-Y."/>
            <person name="Goris T."/>
            <person name="Boll M."/>
            <person name="Mueller J.A."/>
        </authorList>
    </citation>
    <scope>NUCLEOTIDE SEQUENCE [LARGE SCALE GENOMIC DNA]</scope>
    <source>
        <strain evidence="2 3">K172</strain>
    </source>
</reference>
<accession>A0A2R4BLI1</accession>